<dbReference type="EMBL" id="CAJNIZ010003415">
    <property type="protein sequence ID" value="CAE7222235.1"/>
    <property type="molecule type" value="Genomic_DNA"/>
</dbReference>
<dbReference type="AlphaFoldDB" id="A0A812K4M1"/>
<organism evidence="1 2">
    <name type="scientific">Symbiodinium pilosum</name>
    <name type="common">Dinoflagellate</name>
    <dbReference type="NCBI Taxonomy" id="2952"/>
    <lineage>
        <taxon>Eukaryota</taxon>
        <taxon>Sar</taxon>
        <taxon>Alveolata</taxon>
        <taxon>Dinophyceae</taxon>
        <taxon>Suessiales</taxon>
        <taxon>Symbiodiniaceae</taxon>
        <taxon>Symbiodinium</taxon>
    </lineage>
</organism>
<protein>
    <submittedName>
        <fullName evidence="1">LgrA protein</fullName>
    </submittedName>
</protein>
<reference evidence="1" key="1">
    <citation type="submission" date="2021-02" db="EMBL/GenBank/DDBJ databases">
        <authorList>
            <person name="Dougan E. K."/>
            <person name="Rhodes N."/>
            <person name="Thang M."/>
            <person name="Chan C."/>
        </authorList>
    </citation>
    <scope>NUCLEOTIDE SEQUENCE</scope>
</reference>
<name>A0A812K4M1_SYMPI</name>
<gene>
    <name evidence="1" type="primary">lgrA</name>
    <name evidence="1" type="ORF">SPIL2461_LOCUS2978</name>
</gene>
<dbReference type="OrthoDB" id="10410633at2759"/>
<evidence type="ECO:0000313" key="1">
    <source>
        <dbReference type="EMBL" id="CAE7222235.1"/>
    </source>
</evidence>
<accession>A0A812K4M1</accession>
<proteinExistence type="predicted"/>
<evidence type="ECO:0000313" key="2">
    <source>
        <dbReference type="Proteomes" id="UP000649617"/>
    </source>
</evidence>
<comment type="caution">
    <text evidence="1">The sequence shown here is derived from an EMBL/GenBank/DDBJ whole genome shotgun (WGS) entry which is preliminary data.</text>
</comment>
<keyword evidence="2" id="KW-1185">Reference proteome</keyword>
<sequence length="245" mass="28362">MRKIRKRQREEQDATNKRLHEMQQQVQDNTYDIESHARINAHLLQKKLQEDARNASLSLTIEGFPKDASEQDRTAFANWVLQQANSKDRDAHTRRFLKAAMEAINESQTNDNFEFYPSWNENAVRTKYSHGYLIWLHFSYATASCDIFADEQVFDDVQAHFESKLEAISINAGRGKGKGKSKDKGGEERKGTSKGVYAAMDYAFDPKIPFWCKFVCVHDWRNNVQVQQALKDEDKAQARMDTFEG</sequence>
<dbReference type="Proteomes" id="UP000649617">
    <property type="component" value="Unassembled WGS sequence"/>
</dbReference>